<proteinExistence type="predicted"/>
<keyword evidence="2" id="KW-0812">Transmembrane</keyword>
<dbReference type="Gene3D" id="2.60.40.10">
    <property type="entry name" value="Immunoglobulins"/>
    <property type="match status" value="1"/>
</dbReference>
<keyword evidence="2" id="KW-1133">Transmembrane helix</keyword>
<feature type="chain" id="PRO_5028401412" evidence="3">
    <location>
        <begin position="23"/>
        <end position="405"/>
    </location>
</feature>
<reference evidence="5" key="1">
    <citation type="submission" date="2025-08" db="UniProtKB">
        <authorList>
            <consortium name="RefSeq"/>
        </authorList>
    </citation>
    <scope>IDENTIFICATION</scope>
</reference>
<feature type="region of interest" description="Disordered" evidence="1">
    <location>
        <begin position="339"/>
        <end position="395"/>
    </location>
</feature>
<dbReference type="GeneID" id="105888574"/>
<dbReference type="Proteomes" id="UP000515152">
    <property type="component" value="Chromosome 13"/>
</dbReference>
<dbReference type="OrthoDB" id="8758322at2759"/>
<dbReference type="InterPro" id="IPR013783">
    <property type="entry name" value="Ig-like_fold"/>
</dbReference>
<protein>
    <submittedName>
        <fullName evidence="5">Uncharacterized protein LOC105888574</fullName>
    </submittedName>
</protein>
<accession>A0A6P8G3T3</accession>
<feature type="compositionally biased region" description="Polar residues" evidence="1">
    <location>
        <begin position="383"/>
        <end position="395"/>
    </location>
</feature>
<evidence type="ECO:0000313" key="5">
    <source>
        <dbReference type="RefSeq" id="XP_031434488.1"/>
    </source>
</evidence>
<feature type="signal peptide" evidence="3">
    <location>
        <begin position="1"/>
        <end position="22"/>
    </location>
</feature>
<keyword evidence="3" id="KW-0732">Signal</keyword>
<dbReference type="AlphaFoldDB" id="A0A6P8G3T3"/>
<dbReference type="KEGG" id="char:105888574"/>
<keyword evidence="2" id="KW-0472">Membrane</keyword>
<gene>
    <name evidence="5" type="primary">LOC105888574</name>
</gene>
<feature type="compositionally biased region" description="Basic and acidic residues" evidence="1">
    <location>
        <begin position="354"/>
        <end position="364"/>
    </location>
</feature>
<evidence type="ECO:0000313" key="4">
    <source>
        <dbReference type="Proteomes" id="UP000515152"/>
    </source>
</evidence>
<dbReference type="RefSeq" id="XP_031434488.1">
    <property type="nucleotide sequence ID" value="XM_031578628.2"/>
</dbReference>
<name>A0A6P8G3T3_CLUHA</name>
<keyword evidence="4" id="KW-1185">Reference proteome</keyword>
<sequence>MIETVRLFQLILVLEGVSNVRMVAPPDNVTILCQNGRNIAYWNHTGPSLDPVLFSVAIKDYWDGATLIKSNTSEHHIDMSLATPPTKKGIYIFTLAACDGSSVSDEVIVKFSYGRDFSSDVACFMDLSRPNVTVGTNLVKFGFENPATALVPVDEGEPYDLEGNYTEGPDEEEVQFYYAVYINYEKQLDDLQCSPVAEICHGEIQRSADSGNCTLEIEGYLDSVRYKSSTDICNYAKGSWTIYLLVVSCIMVLVTLVGILLGARKVVKTMIERTSAMMPGSLKSKPVAGSQCILQPESSVASQVQTGCTPLLQSPEDSPDVTPTAVTPSSCQEKTHFRIPAPATSSEDQPGDGYEARLKAEPHPQLRPQGCDVSNDDGYMQRTRITNNTSDSPRSSLVIEISLGN</sequence>
<evidence type="ECO:0000256" key="2">
    <source>
        <dbReference type="SAM" id="Phobius"/>
    </source>
</evidence>
<organism evidence="4 5">
    <name type="scientific">Clupea harengus</name>
    <name type="common">Atlantic herring</name>
    <dbReference type="NCBI Taxonomy" id="7950"/>
    <lineage>
        <taxon>Eukaryota</taxon>
        <taxon>Metazoa</taxon>
        <taxon>Chordata</taxon>
        <taxon>Craniata</taxon>
        <taxon>Vertebrata</taxon>
        <taxon>Euteleostomi</taxon>
        <taxon>Actinopterygii</taxon>
        <taxon>Neopterygii</taxon>
        <taxon>Teleostei</taxon>
        <taxon>Clupei</taxon>
        <taxon>Clupeiformes</taxon>
        <taxon>Clupeoidei</taxon>
        <taxon>Clupeidae</taxon>
        <taxon>Clupea</taxon>
    </lineage>
</organism>
<feature type="transmembrane region" description="Helical" evidence="2">
    <location>
        <begin position="240"/>
        <end position="263"/>
    </location>
</feature>
<evidence type="ECO:0000256" key="3">
    <source>
        <dbReference type="SAM" id="SignalP"/>
    </source>
</evidence>
<evidence type="ECO:0000256" key="1">
    <source>
        <dbReference type="SAM" id="MobiDB-lite"/>
    </source>
</evidence>